<dbReference type="EMBL" id="QVLV01000001">
    <property type="protein sequence ID" value="RGE65108.1"/>
    <property type="molecule type" value="Genomic_DNA"/>
</dbReference>
<sequence length="327" mass="35716">MNINEIAKLAGVSRATVSRYLNNGYVSDEKKERIQEVIDRTGYKPSTQAQTLRTKKTRLIGVILPKINSDSISRMVAGISVVLKEAGYQLLLANTENREKEELEYLRLFSENHVDGIILIATIITREHKRALKALQVPVVLLGQRLDGYSCVYQDDCLAARDVSRLLLRGAGKIGCIGVTQQDEAVGAGRRKGFLEAAGDAGIAEDAVSFLETGFSVEDGYRAMDQLLALCPGADAVFCATDSIALGALARLQEAGRQIPEEVALAGVGDTVSGRIVSPKLTSVHFYYKTSGKEAARLLLELLDGNEARKQIKMGYRVEERGTTRQR</sequence>
<dbReference type="Pfam" id="PF00356">
    <property type="entry name" value="LacI"/>
    <property type="match status" value="1"/>
</dbReference>
<reference evidence="5 8" key="1">
    <citation type="submission" date="2018-08" db="EMBL/GenBank/DDBJ databases">
        <title>A genome reference for cultivated species of the human gut microbiota.</title>
        <authorList>
            <person name="Zou Y."/>
            <person name="Xue W."/>
            <person name="Luo G."/>
        </authorList>
    </citation>
    <scope>NUCLEOTIDE SEQUENCE [LARGE SCALE GENOMIC DNA]</scope>
    <source>
        <strain evidence="6 8">AF26-4BH</strain>
        <strain evidence="5">TF05-5AC</strain>
    </source>
</reference>
<dbReference type="PANTHER" id="PTHR30146">
    <property type="entry name" value="LACI-RELATED TRANSCRIPTIONAL REPRESSOR"/>
    <property type="match status" value="1"/>
</dbReference>
<dbReference type="EMBL" id="QVLU01000004">
    <property type="protein sequence ID" value="RGE73090.1"/>
    <property type="molecule type" value="Genomic_DNA"/>
</dbReference>
<name>A0A3E3IDG5_9FIRM</name>
<evidence type="ECO:0000313" key="7">
    <source>
        <dbReference type="Proteomes" id="UP000260812"/>
    </source>
</evidence>
<protein>
    <submittedName>
        <fullName evidence="5">LacI family transcriptional regulator</fullName>
    </submittedName>
</protein>
<dbReference type="SUPFAM" id="SSF47413">
    <property type="entry name" value="lambda repressor-like DNA-binding domains"/>
    <property type="match status" value="1"/>
</dbReference>
<dbReference type="RefSeq" id="WP_021636203.1">
    <property type="nucleotide sequence ID" value="NZ_CALBAU010000460.1"/>
</dbReference>
<dbReference type="GeneID" id="97985671"/>
<dbReference type="Pfam" id="PF13377">
    <property type="entry name" value="Peripla_BP_3"/>
    <property type="match status" value="1"/>
</dbReference>
<evidence type="ECO:0000256" key="1">
    <source>
        <dbReference type="ARBA" id="ARBA00023015"/>
    </source>
</evidence>
<keyword evidence="7" id="KW-1185">Reference proteome</keyword>
<accession>A0A3E3IDG5</accession>
<evidence type="ECO:0000256" key="3">
    <source>
        <dbReference type="ARBA" id="ARBA00023163"/>
    </source>
</evidence>
<comment type="caution">
    <text evidence="5">The sequence shown here is derived from an EMBL/GenBank/DDBJ whole genome shotgun (WGS) entry which is preliminary data.</text>
</comment>
<keyword evidence="3" id="KW-0804">Transcription</keyword>
<evidence type="ECO:0000313" key="8">
    <source>
        <dbReference type="Proteomes" id="UP000261166"/>
    </source>
</evidence>
<dbReference type="AlphaFoldDB" id="A0A3E3IDG5"/>
<dbReference type="Gene3D" id="1.10.260.40">
    <property type="entry name" value="lambda repressor-like DNA-binding domains"/>
    <property type="match status" value="1"/>
</dbReference>
<evidence type="ECO:0000313" key="5">
    <source>
        <dbReference type="EMBL" id="RGE65108.1"/>
    </source>
</evidence>
<dbReference type="CDD" id="cd01392">
    <property type="entry name" value="HTH_LacI"/>
    <property type="match status" value="1"/>
</dbReference>
<dbReference type="SUPFAM" id="SSF53822">
    <property type="entry name" value="Periplasmic binding protein-like I"/>
    <property type="match status" value="1"/>
</dbReference>
<evidence type="ECO:0000313" key="6">
    <source>
        <dbReference type="EMBL" id="RGE73090.1"/>
    </source>
</evidence>
<dbReference type="SMART" id="SM00354">
    <property type="entry name" value="HTH_LACI"/>
    <property type="match status" value="1"/>
</dbReference>
<dbReference type="InterPro" id="IPR028082">
    <property type="entry name" value="Peripla_BP_I"/>
</dbReference>
<proteinExistence type="predicted"/>
<dbReference type="Proteomes" id="UP000260812">
    <property type="component" value="Unassembled WGS sequence"/>
</dbReference>
<dbReference type="GO" id="GO:0003700">
    <property type="term" value="F:DNA-binding transcription factor activity"/>
    <property type="evidence" value="ECO:0007669"/>
    <property type="project" value="TreeGrafter"/>
</dbReference>
<dbReference type="PROSITE" id="PS50932">
    <property type="entry name" value="HTH_LACI_2"/>
    <property type="match status" value="1"/>
</dbReference>
<dbReference type="InterPro" id="IPR046335">
    <property type="entry name" value="LacI/GalR-like_sensor"/>
</dbReference>
<organism evidence="5 7">
    <name type="scientific">Eisenbergiella massiliensis</name>
    <dbReference type="NCBI Taxonomy" id="1720294"/>
    <lineage>
        <taxon>Bacteria</taxon>
        <taxon>Bacillati</taxon>
        <taxon>Bacillota</taxon>
        <taxon>Clostridia</taxon>
        <taxon>Lachnospirales</taxon>
        <taxon>Lachnospiraceae</taxon>
        <taxon>Eisenbergiella</taxon>
    </lineage>
</organism>
<dbReference type="PROSITE" id="PS00356">
    <property type="entry name" value="HTH_LACI_1"/>
    <property type="match status" value="1"/>
</dbReference>
<evidence type="ECO:0000256" key="2">
    <source>
        <dbReference type="ARBA" id="ARBA00023125"/>
    </source>
</evidence>
<evidence type="ECO:0000259" key="4">
    <source>
        <dbReference type="PROSITE" id="PS50932"/>
    </source>
</evidence>
<dbReference type="CDD" id="cd01542">
    <property type="entry name" value="PBP1_TreR-like"/>
    <property type="match status" value="1"/>
</dbReference>
<feature type="domain" description="HTH lacI-type" evidence="4">
    <location>
        <begin position="1"/>
        <end position="54"/>
    </location>
</feature>
<dbReference type="Proteomes" id="UP000261166">
    <property type="component" value="Unassembled WGS sequence"/>
</dbReference>
<dbReference type="Gene3D" id="3.40.50.2300">
    <property type="match status" value="2"/>
</dbReference>
<dbReference type="GO" id="GO:0000976">
    <property type="term" value="F:transcription cis-regulatory region binding"/>
    <property type="evidence" value="ECO:0007669"/>
    <property type="project" value="TreeGrafter"/>
</dbReference>
<dbReference type="OrthoDB" id="3180992at2"/>
<dbReference type="PANTHER" id="PTHR30146:SF109">
    <property type="entry name" value="HTH-TYPE TRANSCRIPTIONAL REGULATOR GALS"/>
    <property type="match status" value="1"/>
</dbReference>
<dbReference type="InterPro" id="IPR000843">
    <property type="entry name" value="HTH_LacI"/>
</dbReference>
<keyword evidence="2" id="KW-0238">DNA-binding</keyword>
<gene>
    <name evidence="6" type="ORF">DWY69_06310</name>
    <name evidence="5" type="ORF">DXC51_01930</name>
</gene>
<keyword evidence="1" id="KW-0805">Transcription regulation</keyword>
<dbReference type="InterPro" id="IPR010982">
    <property type="entry name" value="Lambda_DNA-bd_dom_sf"/>
</dbReference>